<dbReference type="InterPro" id="IPR000014">
    <property type="entry name" value="PAS"/>
</dbReference>
<evidence type="ECO:0000259" key="1">
    <source>
        <dbReference type="PROSITE" id="PS50112"/>
    </source>
</evidence>
<dbReference type="Pfam" id="PF00989">
    <property type="entry name" value="PAS"/>
    <property type="match status" value="1"/>
</dbReference>
<name>A0ABY2CHT9_METMH</name>
<dbReference type="RefSeq" id="WP_082769323.1">
    <property type="nucleotide sequence ID" value="NZ_LUUF01000078.1"/>
</dbReference>
<feature type="domain" description="PAS" evidence="1">
    <location>
        <begin position="9"/>
        <end position="55"/>
    </location>
</feature>
<keyword evidence="3" id="KW-1185">Reference proteome</keyword>
<dbReference type="PROSITE" id="PS50112">
    <property type="entry name" value="PAS"/>
    <property type="match status" value="1"/>
</dbReference>
<gene>
    <name evidence="2" type="ORF">EDE11_12550</name>
</gene>
<dbReference type="NCBIfam" id="TIGR00229">
    <property type="entry name" value="sensory_box"/>
    <property type="match status" value="1"/>
</dbReference>
<protein>
    <submittedName>
        <fullName evidence="2">PAS domain S-box-containing protein</fullName>
    </submittedName>
</protein>
<dbReference type="Gene3D" id="3.30.450.20">
    <property type="entry name" value="PAS domain"/>
    <property type="match status" value="1"/>
</dbReference>
<reference evidence="2 3" key="1">
    <citation type="submission" date="2019-03" db="EMBL/GenBank/DDBJ databases">
        <title>Systems level insights into methane cycling in arid and semi-arid ecosystems.</title>
        <authorList>
            <person name="Kalyuzhnaya M."/>
        </authorList>
    </citation>
    <scope>NUCLEOTIDE SEQUENCE [LARGE SCALE GENOMIC DNA]</scope>
    <source>
        <strain evidence="2 3">S-1</strain>
    </source>
</reference>
<dbReference type="Proteomes" id="UP000295649">
    <property type="component" value="Unassembled WGS sequence"/>
</dbReference>
<evidence type="ECO:0000313" key="2">
    <source>
        <dbReference type="EMBL" id="TCV78203.1"/>
    </source>
</evidence>
<accession>A0ABY2CHT9</accession>
<evidence type="ECO:0000313" key="3">
    <source>
        <dbReference type="Proteomes" id="UP000295649"/>
    </source>
</evidence>
<dbReference type="CDD" id="cd00130">
    <property type="entry name" value="PAS"/>
    <property type="match status" value="1"/>
</dbReference>
<dbReference type="InterPro" id="IPR013767">
    <property type="entry name" value="PAS_fold"/>
</dbReference>
<dbReference type="SUPFAM" id="SSF55785">
    <property type="entry name" value="PYP-like sensor domain (PAS domain)"/>
    <property type="match status" value="1"/>
</dbReference>
<dbReference type="EMBL" id="SMCN01000025">
    <property type="protein sequence ID" value="TCV78203.1"/>
    <property type="molecule type" value="Genomic_DNA"/>
</dbReference>
<organism evidence="2 3">
    <name type="scientific">Methylomonas methanica</name>
    <dbReference type="NCBI Taxonomy" id="421"/>
    <lineage>
        <taxon>Bacteria</taxon>
        <taxon>Pseudomonadati</taxon>
        <taxon>Pseudomonadota</taxon>
        <taxon>Gammaproteobacteria</taxon>
        <taxon>Methylococcales</taxon>
        <taxon>Methylococcaceae</taxon>
        <taxon>Methylomonas</taxon>
    </lineage>
</organism>
<dbReference type="InterPro" id="IPR035965">
    <property type="entry name" value="PAS-like_dom_sf"/>
</dbReference>
<sequence length="55" mass="6054">MSDLLKTASASLFLAVLDIQDICVMSTDSQGTIQMFNPAAERLLGYSQMEVMCQH</sequence>
<proteinExistence type="predicted"/>
<comment type="caution">
    <text evidence="2">The sequence shown here is derived from an EMBL/GenBank/DDBJ whole genome shotgun (WGS) entry which is preliminary data.</text>
</comment>